<dbReference type="EMBL" id="DSTX01000001">
    <property type="protein sequence ID" value="HFK19792.1"/>
    <property type="molecule type" value="Genomic_DNA"/>
</dbReference>
<evidence type="ECO:0000313" key="2">
    <source>
        <dbReference type="EMBL" id="HFK19792.1"/>
    </source>
</evidence>
<dbReference type="AlphaFoldDB" id="A0A7C3IS11"/>
<name>A0A7C3IS11_9CREN</name>
<dbReference type="Pfam" id="PF04010">
    <property type="entry name" value="DUF357"/>
    <property type="match status" value="1"/>
</dbReference>
<sequence>MFEDEAREKLRKYIALTESVFRSMEVSPPEDSCLRKKLEETISLSRIYLGDSKHYMEKGDYVTALVCIAYSEGLIDAMRGLGWLKYEWSLKG</sequence>
<dbReference type="InterPro" id="IPR023140">
    <property type="entry name" value="DUF357"/>
</dbReference>
<comment type="caution">
    <text evidence="2">The sequence shown here is derived from an EMBL/GenBank/DDBJ whole genome shotgun (WGS) entry which is preliminary data.</text>
</comment>
<protein>
    <submittedName>
        <fullName evidence="2">DUF357 domain-containing protein</fullName>
    </submittedName>
</protein>
<accession>A0A7C3IS11</accession>
<dbReference type="Gene3D" id="1.20.1270.90">
    <property type="entry name" value="AF1782-like"/>
    <property type="match status" value="1"/>
</dbReference>
<dbReference type="SUPFAM" id="SSF158372">
    <property type="entry name" value="AF1782-like"/>
    <property type="match status" value="1"/>
</dbReference>
<evidence type="ECO:0000259" key="1">
    <source>
        <dbReference type="Pfam" id="PF04010"/>
    </source>
</evidence>
<dbReference type="InterPro" id="IPR036809">
    <property type="entry name" value="AF1782-like_sf"/>
</dbReference>
<organism evidence="2">
    <name type="scientific">Candidatus Methanomethylicus mesodigestus</name>
    <dbReference type="NCBI Taxonomy" id="1867258"/>
    <lineage>
        <taxon>Archaea</taxon>
        <taxon>Thermoproteota</taxon>
        <taxon>Methanosuratincolia</taxon>
        <taxon>Candidatus Methanomethylicales</taxon>
        <taxon>Candidatus Methanomethylicaceae</taxon>
        <taxon>Candidatus Methanomethylicus</taxon>
    </lineage>
</organism>
<reference evidence="2" key="1">
    <citation type="journal article" date="2020" name="mSystems">
        <title>Genome- and Community-Level Interaction Insights into Carbon Utilization and Element Cycling Functions of Hydrothermarchaeota in Hydrothermal Sediment.</title>
        <authorList>
            <person name="Zhou Z."/>
            <person name="Liu Y."/>
            <person name="Xu W."/>
            <person name="Pan J."/>
            <person name="Luo Z.H."/>
            <person name="Li M."/>
        </authorList>
    </citation>
    <scope>NUCLEOTIDE SEQUENCE [LARGE SCALE GENOMIC DNA]</scope>
    <source>
        <strain evidence="2">SpSt-468</strain>
    </source>
</reference>
<gene>
    <name evidence="2" type="ORF">ENS19_00735</name>
</gene>
<proteinExistence type="predicted"/>
<feature type="domain" description="DUF357" evidence="1">
    <location>
        <begin position="12"/>
        <end position="83"/>
    </location>
</feature>